<dbReference type="OrthoDB" id="1742525at2759"/>
<evidence type="ECO:0000313" key="2">
    <source>
        <dbReference type="Proteomes" id="UP000187406"/>
    </source>
</evidence>
<comment type="caution">
    <text evidence="1">The sequence shown here is derived from an EMBL/GenBank/DDBJ whole genome shotgun (WGS) entry which is preliminary data.</text>
</comment>
<dbReference type="InParanoid" id="A0A1Q3BNL2"/>
<dbReference type="Proteomes" id="UP000187406">
    <property type="component" value="Unassembled WGS sequence"/>
</dbReference>
<feature type="non-terminal residue" evidence="1">
    <location>
        <position position="1"/>
    </location>
</feature>
<accession>A0A1Q3BNL2</accession>
<proteinExistence type="predicted"/>
<sequence length="282" mass="33178">KNTQSIKQIKIYVKEIPCLYLASPLTFNIVETNASYIGYGSNLKQLVDNKEQLVQLTALYSEFYIVYLMTPNSILTKVMNKLFQDCRKLYLYLDVNQIHFQSLSLTEIENRNLTHRLLQGNETLKTNLALLCAFKKFLACETIEFYLCVHENTLCANHSMHEKENFLKTFICKNIFPFVLQEMESIEDTLFPTEIKKNMNDTLFLIMMKTLSVQIPFTDKLLFNNSNPTYPSPYKKSSFFHSFIEKPEIMETLPFDRATERKRKRKLPSPTEIEENLRFLPR</sequence>
<name>A0A1Q3BNL2_CEPFO</name>
<reference evidence="2" key="1">
    <citation type="submission" date="2016-04" db="EMBL/GenBank/DDBJ databases">
        <title>Cephalotus genome sequencing.</title>
        <authorList>
            <person name="Fukushima K."/>
            <person name="Hasebe M."/>
            <person name="Fang X."/>
        </authorList>
    </citation>
    <scope>NUCLEOTIDE SEQUENCE [LARGE SCALE GENOMIC DNA]</scope>
    <source>
        <strain evidence="2">cv. St1</strain>
    </source>
</reference>
<dbReference type="AlphaFoldDB" id="A0A1Q3BNL2"/>
<evidence type="ECO:0000313" key="1">
    <source>
        <dbReference type="EMBL" id="GAV69293.1"/>
    </source>
</evidence>
<keyword evidence="2" id="KW-1185">Reference proteome</keyword>
<gene>
    <name evidence="1" type="ORF">CFOL_v3_12794</name>
</gene>
<organism evidence="1 2">
    <name type="scientific">Cephalotus follicularis</name>
    <name type="common">Albany pitcher plant</name>
    <dbReference type="NCBI Taxonomy" id="3775"/>
    <lineage>
        <taxon>Eukaryota</taxon>
        <taxon>Viridiplantae</taxon>
        <taxon>Streptophyta</taxon>
        <taxon>Embryophyta</taxon>
        <taxon>Tracheophyta</taxon>
        <taxon>Spermatophyta</taxon>
        <taxon>Magnoliopsida</taxon>
        <taxon>eudicotyledons</taxon>
        <taxon>Gunneridae</taxon>
        <taxon>Pentapetalae</taxon>
        <taxon>rosids</taxon>
        <taxon>fabids</taxon>
        <taxon>Oxalidales</taxon>
        <taxon>Cephalotaceae</taxon>
        <taxon>Cephalotus</taxon>
    </lineage>
</organism>
<protein>
    <submittedName>
        <fullName evidence="1">Uncharacterized protein</fullName>
    </submittedName>
</protein>
<dbReference type="EMBL" id="BDDD01000711">
    <property type="protein sequence ID" value="GAV69293.1"/>
    <property type="molecule type" value="Genomic_DNA"/>
</dbReference>